<organism evidence="3 4">
    <name type="scientific">Canariomyces notabilis</name>
    <dbReference type="NCBI Taxonomy" id="2074819"/>
    <lineage>
        <taxon>Eukaryota</taxon>
        <taxon>Fungi</taxon>
        <taxon>Dikarya</taxon>
        <taxon>Ascomycota</taxon>
        <taxon>Pezizomycotina</taxon>
        <taxon>Sordariomycetes</taxon>
        <taxon>Sordariomycetidae</taxon>
        <taxon>Sordariales</taxon>
        <taxon>Chaetomiaceae</taxon>
        <taxon>Canariomyces</taxon>
    </lineage>
</organism>
<evidence type="ECO:0000313" key="3">
    <source>
        <dbReference type="EMBL" id="KAK4108859.1"/>
    </source>
</evidence>
<evidence type="ECO:0000256" key="1">
    <source>
        <dbReference type="SAM" id="MobiDB-lite"/>
    </source>
</evidence>
<dbReference type="Pfam" id="PF20150">
    <property type="entry name" value="2EXR"/>
    <property type="match status" value="1"/>
</dbReference>
<feature type="region of interest" description="Disordered" evidence="1">
    <location>
        <begin position="1"/>
        <end position="23"/>
    </location>
</feature>
<reference evidence="3" key="1">
    <citation type="journal article" date="2023" name="Mol. Phylogenet. Evol.">
        <title>Genome-scale phylogeny and comparative genomics of the fungal order Sordariales.</title>
        <authorList>
            <person name="Hensen N."/>
            <person name="Bonometti L."/>
            <person name="Westerberg I."/>
            <person name="Brannstrom I.O."/>
            <person name="Guillou S."/>
            <person name="Cros-Aarteil S."/>
            <person name="Calhoun S."/>
            <person name="Haridas S."/>
            <person name="Kuo A."/>
            <person name="Mondo S."/>
            <person name="Pangilinan J."/>
            <person name="Riley R."/>
            <person name="LaButti K."/>
            <person name="Andreopoulos B."/>
            <person name="Lipzen A."/>
            <person name="Chen C."/>
            <person name="Yan M."/>
            <person name="Daum C."/>
            <person name="Ng V."/>
            <person name="Clum A."/>
            <person name="Steindorff A."/>
            <person name="Ohm R.A."/>
            <person name="Martin F."/>
            <person name="Silar P."/>
            <person name="Natvig D.O."/>
            <person name="Lalanne C."/>
            <person name="Gautier V."/>
            <person name="Ament-Velasquez S.L."/>
            <person name="Kruys A."/>
            <person name="Hutchinson M.I."/>
            <person name="Powell A.J."/>
            <person name="Barry K."/>
            <person name="Miller A.N."/>
            <person name="Grigoriev I.V."/>
            <person name="Debuchy R."/>
            <person name="Gladieux P."/>
            <person name="Hiltunen Thoren M."/>
            <person name="Johannesson H."/>
        </authorList>
    </citation>
    <scope>NUCLEOTIDE SEQUENCE</scope>
    <source>
        <strain evidence="3">CBS 508.74</strain>
    </source>
</reference>
<dbReference type="AlphaFoldDB" id="A0AAN6QHG8"/>
<name>A0AAN6QHG8_9PEZI</name>
<feature type="compositionally biased region" description="Polar residues" evidence="1">
    <location>
        <begin position="1"/>
        <end position="14"/>
    </location>
</feature>
<dbReference type="EMBL" id="MU853360">
    <property type="protein sequence ID" value="KAK4108859.1"/>
    <property type="molecule type" value="Genomic_DNA"/>
</dbReference>
<dbReference type="RefSeq" id="XP_064666429.1">
    <property type="nucleotide sequence ID" value="XM_064818132.1"/>
</dbReference>
<dbReference type="GeneID" id="89942257"/>
<accession>A0AAN6QHG8</accession>
<proteinExistence type="predicted"/>
<evidence type="ECO:0000313" key="4">
    <source>
        <dbReference type="Proteomes" id="UP001302812"/>
    </source>
</evidence>
<sequence length="325" mass="36696">MSRYQTRSKTGASKSENEACRETDELTPSMLVHDQANNGSSHADRDFKQFCRLPADLRLQIWRTAASLPSSTPGVCYFHSTGIISGNGSTPSRCTYDPLIVHEPVNRALLATNTEAYDVAMEASRRAATRPYDPAIDILFITDWASFEHFTGTVCGFNGEEWIERIQHLALPLNRADAGLWLPIAMSRLRSLKTLSVVYPAATGRFNFSASVPLPKDRSTPLRLMTEAERKGVVIAADYMYGTPFGEFPVQWESDVDQHLEMIEENLLRDTRPSGHDEDDEMFGRKPPIWDHKAERLALTYQARVFEPVKLRVKNFRDKTRDVVG</sequence>
<dbReference type="InterPro" id="IPR045518">
    <property type="entry name" value="2EXR"/>
</dbReference>
<reference evidence="3" key="2">
    <citation type="submission" date="2023-05" db="EMBL/GenBank/DDBJ databases">
        <authorList>
            <consortium name="Lawrence Berkeley National Laboratory"/>
            <person name="Steindorff A."/>
            <person name="Hensen N."/>
            <person name="Bonometti L."/>
            <person name="Westerberg I."/>
            <person name="Brannstrom I.O."/>
            <person name="Guillou S."/>
            <person name="Cros-Aarteil S."/>
            <person name="Calhoun S."/>
            <person name="Haridas S."/>
            <person name="Kuo A."/>
            <person name="Mondo S."/>
            <person name="Pangilinan J."/>
            <person name="Riley R."/>
            <person name="Labutti K."/>
            <person name="Andreopoulos B."/>
            <person name="Lipzen A."/>
            <person name="Chen C."/>
            <person name="Yanf M."/>
            <person name="Daum C."/>
            <person name="Ng V."/>
            <person name="Clum A."/>
            <person name="Ohm R."/>
            <person name="Martin F."/>
            <person name="Silar P."/>
            <person name="Natvig D."/>
            <person name="Lalanne C."/>
            <person name="Gautier V."/>
            <person name="Ament-Velasquez S.L."/>
            <person name="Kruys A."/>
            <person name="Hutchinson M.I."/>
            <person name="Powell A.J."/>
            <person name="Barry K."/>
            <person name="Miller A.N."/>
            <person name="Grigoriev I.V."/>
            <person name="Debuchy R."/>
            <person name="Gladieux P."/>
            <person name="Thoren M.H."/>
            <person name="Johannesson H."/>
        </authorList>
    </citation>
    <scope>NUCLEOTIDE SEQUENCE</scope>
    <source>
        <strain evidence="3">CBS 508.74</strain>
    </source>
</reference>
<evidence type="ECO:0000259" key="2">
    <source>
        <dbReference type="Pfam" id="PF20150"/>
    </source>
</evidence>
<feature type="domain" description="2EXR" evidence="2">
    <location>
        <begin position="47"/>
        <end position="137"/>
    </location>
</feature>
<gene>
    <name evidence="3" type="ORF">N656DRAFT_801544</name>
</gene>
<comment type="caution">
    <text evidence="3">The sequence shown here is derived from an EMBL/GenBank/DDBJ whole genome shotgun (WGS) entry which is preliminary data.</text>
</comment>
<keyword evidence="4" id="KW-1185">Reference proteome</keyword>
<protein>
    <recommendedName>
        <fullName evidence="2">2EXR domain-containing protein</fullName>
    </recommendedName>
</protein>
<dbReference type="Proteomes" id="UP001302812">
    <property type="component" value="Unassembled WGS sequence"/>
</dbReference>